<protein>
    <recommendedName>
        <fullName evidence="3">DUF2946 domain-containing protein</fullName>
    </recommendedName>
</protein>
<proteinExistence type="predicted"/>
<organism evidence="1 2">
    <name type="scientific">Phyllobacterium phragmitis</name>
    <dbReference type="NCBI Taxonomy" id="2670329"/>
    <lineage>
        <taxon>Bacteria</taxon>
        <taxon>Pseudomonadati</taxon>
        <taxon>Pseudomonadota</taxon>
        <taxon>Alphaproteobacteria</taxon>
        <taxon>Hyphomicrobiales</taxon>
        <taxon>Phyllobacteriaceae</taxon>
        <taxon>Phyllobacterium</taxon>
    </lineage>
</organism>
<dbReference type="RefSeq" id="WP_105742148.1">
    <property type="nucleotide sequence ID" value="NZ_PVBR01000007.1"/>
</dbReference>
<reference evidence="1 2" key="1">
    <citation type="submission" date="2018-02" db="EMBL/GenBank/DDBJ databases">
        <title>The draft genome of Phyllobacterium sp. 1N-3.</title>
        <authorList>
            <person name="Liu L."/>
            <person name="Li L."/>
            <person name="Zhang X."/>
            <person name="Wang T."/>
            <person name="Liang L."/>
        </authorList>
    </citation>
    <scope>NUCLEOTIDE SEQUENCE [LARGE SCALE GENOMIC DNA]</scope>
    <source>
        <strain evidence="1 2">1N-3</strain>
    </source>
</reference>
<accession>A0A2S9ISA4</accession>
<name>A0A2S9ISA4_9HYPH</name>
<sequence>MRETLLNGRNMVRIFCALALVLLAFEHKPVDLGPANLGYGGQVDLAAYTLPDGTVPVICQPAGGDAGDHHHRDDHFYGNGCEACRISAAFTCPLPPKTAGPVLSPGEIIAIAPVSPVIWRDAYPPSAPPQAPPLV</sequence>
<evidence type="ECO:0008006" key="3">
    <source>
        <dbReference type="Google" id="ProtNLM"/>
    </source>
</evidence>
<evidence type="ECO:0000313" key="2">
    <source>
        <dbReference type="Proteomes" id="UP000239434"/>
    </source>
</evidence>
<evidence type="ECO:0000313" key="1">
    <source>
        <dbReference type="EMBL" id="PRD43402.1"/>
    </source>
</evidence>
<gene>
    <name evidence="1" type="ORF">C5748_11975</name>
</gene>
<dbReference type="AlphaFoldDB" id="A0A2S9ISA4"/>
<comment type="caution">
    <text evidence="1">The sequence shown here is derived from an EMBL/GenBank/DDBJ whole genome shotgun (WGS) entry which is preliminary data.</text>
</comment>
<dbReference type="EMBL" id="PVBR01000007">
    <property type="protein sequence ID" value="PRD43402.1"/>
    <property type="molecule type" value="Genomic_DNA"/>
</dbReference>
<keyword evidence="2" id="KW-1185">Reference proteome</keyword>
<dbReference type="Proteomes" id="UP000239434">
    <property type="component" value="Unassembled WGS sequence"/>
</dbReference>